<dbReference type="Gene3D" id="3.20.20.120">
    <property type="entry name" value="Enolase-like C-terminal domain"/>
    <property type="match status" value="1"/>
</dbReference>
<dbReference type="AlphaFoldDB" id="A0A560EH40"/>
<gene>
    <name evidence="1" type="ORF">FBZ89_1561</name>
</gene>
<accession>A0A560EH40</accession>
<protein>
    <recommendedName>
        <fullName evidence="3">Enolase-like protein</fullName>
    </recommendedName>
</protein>
<dbReference type="EMBL" id="VITN01000056">
    <property type="protein sequence ID" value="TWB08689.1"/>
    <property type="molecule type" value="Genomic_DNA"/>
</dbReference>
<evidence type="ECO:0000313" key="1">
    <source>
        <dbReference type="EMBL" id="TWB08689.1"/>
    </source>
</evidence>
<reference evidence="1 2" key="1">
    <citation type="submission" date="2019-06" db="EMBL/GenBank/DDBJ databases">
        <title>Genomic Encyclopedia of Type Strains, Phase IV (KMG-V): Genome sequencing to study the core and pangenomes of soil and plant-associated prokaryotes.</title>
        <authorList>
            <person name="Whitman W."/>
        </authorList>
    </citation>
    <scope>NUCLEOTIDE SEQUENCE [LARGE SCALE GENOMIC DNA]</scope>
    <source>
        <strain evidence="1 2">BR 11880</strain>
    </source>
</reference>
<proteinExistence type="predicted"/>
<evidence type="ECO:0008006" key="3">
    <source>
        <dbReference type="Google" id="ProtNLM"/>
    </source>
</evidence>
<organism evidence="1 2">
    <name type="scientific">Nitrospirillum amazonense</name>
    <dbReference type="NCBI Taxonomy" id="28077"/>
    <lineage>
        <taxon>Bacteria</taxon>
        <taxon>Pseudomonadati</taxon>
        <taxon>Pseudomonadota</taxon>
        <taxon>Alphaproteobacteria</taxon>
        <taxon>Rhodospirillales</taxon>
        <taxon>Azospirillaceae</taxon>
        <taxon>Nitrospirillum</taxon>
    </lineage>
</organism>
<dbReference type="Proteomes" id="UP000319859">
    <property type="component" value="Unassembled WGS sequence"/>
</dbReference>
<comment type="caution">
    <text evidence="1">The sequence shown here is derived from an EMBL/GenBank/DDBJ whole genome shotgun (WGS) entry which is preliminary data.</text>
</comment>
<sequence>YSYHFVITRHNSPFAEFLMMAPKADQVQPMFHPQLLGEPVPVNGRLKATALDKPGFGVELNPAVTLHRPYTH</sequence>
<feature type="non-terminal residue" evidence="1">
    <location>
        <position position="1"/>
    </location>
</feature>
<evidence type="ECO:0000313" key="2">
    <source>
        <dbReference type="Proteomes" id="UP000319859"/>
    </source>
</evidence>
<name>A0A560EH40_9PROT</name>
<dbReference type="SUPFAM" id="SSF51604">
    <property type="entry name" value="Enolase C-terminal domain-like"/>
    <property type="match status" value="1"/>
</dbReference>
<dbReference type="InterPro" id="IPR036849">
    <property type="entry name" value="Enolase-like_C_sf"/>
</dbReference>